<reference evidence="8" key="2">
    <citation type="submission" date="2025-09" db="UniProtKB">
        <authorList>
            <consortium name="Ensembl"/>
        </authorList>
    </citation>
    <scope>IDENTIFICATION</scope>
</reference>
<dbReference type="GO" id="GO:0016020">
    <property type="term" value="C:membrane"/>
    <property type="evidence" value="ECO:0007669"/>
    <property type="project" value="UniProtKB-SubCell"/>
</dbReference>
<keyword evidence="3 7" id="KW-0812">Transmembrane</keyword>
<evidence type="ECO:0000256" key="3">
    <source>
        <dbReference type="ARBA" id="ARBA00022692"/>
    </source>
</evidence>
<dbReference type="RefSeq" id="XP_030197758.1">
    <property type="nucleotide sequence ID" value="XM_030341898.1"/>
</dbReference>
<feature type="transmembrane region" description="Helical" evidence="7">
    <location>
        <begin position="140"/>
        <end position="161"/>
    </location>
</feature>
<feature type="transmembrane region" description="Helical" evidence="7">
    <location>
        <begin position="312"/>
        <end position="332"/>
    </location>
</feature>
<accession>A0A8C5CV12</accession>
<dbReference type="AlphaFoldDB" id="A0A8C5CV12"/>
<feature type="transmembrane region" description="Helical" evidence="7">
    <location>
        <begin position="247"/>
        <end position="267"/>
    </location>
</feature>
<feature type="transmembrane region" description="Helical" evidence="7">
    <location>
        <begin position="47"/>
        <end position="69"/>
    </location>
</feature>
<name>A0A8C5CV12_GADMO</name>
<feature type="region of interest" description="Disordered" evidence="6">
    <location>
        <begin position="1"/>
        <end position="34"/>
    </location>
</feature>
<feature type="compositionally biased region" description="Acidic residues" evidence="6">
    <location>
        <begin position="351"/>
        <end position="362"/>
    </location>
</feature>
<evidence type="ECO:0000313" key="8">
    <source>
        <dbReference type="Ensembl" id="ENSGMOP00000065190.1"/>
    </source>
</evidence>
<keyword evidence="5 7" id="KW-0472">Membrane</keyword>
<organism evidence="8 9">
    <name type="scientific">Gadus morhua</name>
    <name type="common">Atlantic cod</name>
    <dbReference type="NCBI Taxonomy" id="8049"/>
    <lineage>
        <taxon>Eukaryota</taxon>
        <taxon>Metazoa</taxon>
        <taxon>Chordata</taxon>
        <taxon>Craniata</taxon>
        <taxon>Vertebrata</taxon>
        <taxon>Euteleostomi</taxon>
        <taxon>Actinopterygii</taxon>
        <taxon>Neopterygii</taxon>
        <taxon>Teleostei</taxon>
        <taxon>Neoteleostei</taxon>
        <taxon>Acanthomorphata</taxon>
        <taxon>Zeiogadaria</taxon>
        <taxon>Gadariae</taxon>
        <taxon>Gadiformes</taxon>
        <taxon>Gadoidei</taxon>
        <taxon>Gadidae</taxon>
        <taxon>Gadus</taxon>
    </lineage>
</organism>
<feature type="region of interest" description="Disordered" evidence="6">
    <location>
        <begin position="351"/>
        <end position="374"/>
    </location>
</feature>
<dbReference type="KEGG" id="gmh:115532248"/>
<dbReference type="Ensembl" id="ENSGMOT00000058603.1">
    <property type="protein sequence ID" value="ENSGMOP00000065190.1"/>
    <property type="gene ID" value="ENSGMOG00000031698.1"/>
</dbReference>
<evidence type="ECO:0000256" key="7">
    <source>
        <dbReference type="SAM" id="Phobius"/>
    </source>
</evidence>
<comment type="similarity">
    <text evidence="2">Belongs to the TMEM229 family.</text>
</comment>
<dbReference type="GeneID" id="115532248"/>
<sequence>MMASRCGDANTGLNTTTNRRGASGATGDDDATKTTKNTTALPRWMRLYFYGMHGVAVDVLLSSFCGIVFERDPKLVGYSSPYLCLAHCLTHWALERLHARRKLFPGGPAVFSLVLYPCVYIGLHILLLESVNIGSRAGPGLALAGVTPLQIAVQYLVALYFSRVFHPWLSRLRYHHPRPHPGFTEHKNGVQVAEHGGLKGIPEHGLNGLPDMAHLVFYGMHGFLDEVVFTAAFNLMERRALGGHTSLWSFLMYGTCSFVVEKLYVRLRYAWGWGTWRRLPLYVAFIYAWELTSGLALRQVGACSWDYSHYPGNFMGLVTIVYLPGWMGLSLYQDVLSNVLFRVQWVGGSGEVEDGGEEEEDGESGKMDLSKKLL</sequence>
<evidence type="ECO:0000256" key="6">
    <source>
        <dbReference type="SAM" id="MobiDB-lite"/>
    </source>
</evidence>
<feature type="transmembrane region" description="Helical" evidence="7">
    <location>
        <begin position="279"/>
        <end position="300"/>
    </location>
</feature>
<keyword evidence="9" id="KW-1185">Reference proteome</keyword>
<gene>
    <name evidence="8" type="primary">tmem229a</name>
</gene>
<proteinExistence type="inferred from homology"/>
<feature type="compositionally biased region" description="Low complexity" evidence="6">
    <location>
        <begin position="10"/>
        <end position="26"/>
    </location>
</feature>
<evidence type="ECO:0000256" key="4">
    <source>
        <dbReference type="ARBA" id="ARBA00022989"/>
    </source>
</evidence>
<dbReference type="Proteomes" id="UP000694546">
    <property type="component" value="Chromosome 19"/>
</dbReference>
<dbReference type="PANTHER" id="PTHR31746">
    <property type="entry name" value="TRANSMEMBRANE PROTEIN 229 FAMILY MEMBER"/>
    <property type="match status" value="1"/>
</dbReference>
<dbReference type="PANTHER" id="PTHR31746:SF2">
    <property type="entry name" value="TRANSMEMBRANE PROTEIN 229A"/>
    <property type="match status" value="1"/>
</dbReference>
<dbReference type="OrthoDB" id="9925611at2759"/>
<keyword evidence="4 7" id="KW-1133">Transmembrane helix</keyword>
<evidence type="ECO:0000256" key="1">
    <source>
        <dbReference type="ARBA" id="ARBA00004141"/>
    </source>
</evidence>
<evidence type="ECO:0008006" key="10">
    <source>
        <dbReference type="Google" id="ProtNLM"/>
    </source>
</evidence>
<reference evidence="8" key="1">
    <citation type="submission" date="2025-08" db="UniProtKB">
        <authorList>
            <consortium name="Ensembl"/>
        </authorList>
    </citation>
    <scope>IDENTIFICATION</scope>
</reference>
<evidence type="ECO:0000256" key="2">
    <source>
        <dbReference type="ARBA" id="ARBA00006371"/>
    </source>
</evidence>
<feature type="transmembrane region" description="Helical" evidence="7">
    <location>
        <begin position="106"/>
        <end position="128"/>
    </location>
</feature>
<protein>
    <recommendedName>
        <fullName evidence="10">Transmembrane protein 229A</fullName>
    </recommendedName>
</protein>
<dbReference type="GeneTree" id="ENSGT00390000010899"/>
<evidence type="ECO:0000256" key="5">
    <source>
        <dbReference type="ARBA" id="ARBA00023136"/>
    </source>
</evidence>
<dbReference type="CTD" id="730130"/>
<evidence type="ECO:0000313" key="9">
    <source>
        <dbReference type="Proteomes" id="UP000694546"/>
    </source>
</evidence>
<feature type="compositionally biased region" description="Basic and acidic residues" evidence="6">
    <location>
        <begin position="363"/>
        <end position="374"/>
    </location>
</feature>
<dbReference type="OMA" id="FHLVFYP"/>
<comment type="subcellular location">
    <subcellularLocation>
        <location evidence="1">Membrane</location>
        <topology evidence="1">Multi-pass membrane protein</topology>
    </subcellularLocation>
</comment>